<feature type="non-terminal residue" evidence="6">
    <location>
        <position position="1"/>
    </location>
</feature>
<keyword evidence="2" id="KW-0378">Hydrolase</keyword>
<accession>A0A2P4ZXC3</accession>
<dbReference type="GO" id="GO:0004252">
    <property type="term" value="F:serine-type endopeptidase activity"/>
    <property type="evidence" value="ECO:0007669"/>
    <property type="project" value="InterPro"/>
</dbReference>
<comment type="caution">
    <text evidence="4">Lacks conserved residue(s) required for the propagation of feature annotation.</text>
</comment>
<reference evidence="6 7" key="1">
    <citation type="journal article" date="2016" name="Genome Announc.">
        <title>Draft Whole-Genome Sequence of Trichoderma gamsii T6085, a Promising Biocontrol Agent of Fusarium Head Blight on Wheat.</title>
        <authorList>
            <person name="Baroncelli R."/>
            <person name="Zapparata A."/>
            <person name="Piaggeschi G."/>
            <person name="Sarrocco S."/>
            <person name="Vannacci G."/>
        </authorList>
    </citation>
    <scope>NUCLEOTIDE SEQUENCE [LARGE SCALE GENOMIC DNA]</scope>
    <source>
        <strain evidence="6 7">T6085</strain>
    </source>
</reference>
<comment type="caution">
    <text evidence="6">The sequence shown here is derived from an EMBL/GenBank/DDBJ whole genome shotgun (WGS) entry which is preliminary data.</text>
</comment>
<keyword evidence="1" id="KW-0645">Protease</keyword>
<dbReference type="InterPro" id="IPR000209">
    <property type="entry name" value="Peptidase_S8/S53_dom"/>
</dbReference>
<evidence type="ECO:0000259" key="5">
    <source>
        <dbReference type="Pfam" id="PF00082"/>
    </source>
</evidence>
<dbReference type="Gene3D" id="3.40.50.200">
    <property type="entry name" value="Peptidase S8/S53 domain"/>
    <property type="match status" value="1"/>
</dbReference>
<gene>
    <name evidence="6" type="ORF">TGAM01_v202052</name>
</gene>
<keyword evidence="3" id="KW-0720">Serine protease</keyword>
<dbReference type="PRINTS" id="PR00723">
    <property type="entry name" value="SUBTILISIN"/>
</dbReference>
<dbReference type="STRING" id="398673.A0A2P4ZXC3"/>
<dbReference type="CDD" id="cd00306">
    <property type="entry name" value="Peptidases_S8_S53"/>
    <property type="match status" value="1"/>
</dbReference>
<proteinExistence type="inferred from homology"/>
<dbReference type="InterPro" id="IPR036852">
    <property type="entry name" value="Peptidase_S8/S53_dom_sf"/>
</dbReference>
<dbReference type="InterPro" id="IPR015500">
    <property type="entry name" value="Peptidase_S8_subtilisin-rel"/>
</dbReference>
<dbReference type="Proteomes" id="UP000054821">
    <property type="component" value="Unassembled WGS sequence"/>
</dbReference>
<comment type="similarity">
    <text evidence="4">Belongs to the peptidase S8 family.</text>
</comment>
<evidence type="ECO:0000256" key="1">
    <source>
        <dbReference type="ARBA" id="ARBA00022670"/>
    </source>
</evidence>
<protein>
    <recommendedName>
        <fullName evidence="5">Peptidase S8/S53 domain-containing protein</fullName>
    </recommendedName>
</protein>
<evidence type="ECO:0000256" key="2">
    <source>
        <dbReference type="ARBA" id="ARBA00022801"/>
    </source>
</evidence>
<dbReference type="EMBL" id="JPDN02000005">
    <property type="protein sequence ID" value="PON28944.1"/>
    <property type="molecule type" value="Genomic_DNA"/>
</dbReference>
<evidence type="ECO:0000256" key="4">
    <source>
        <dbReference type="PROSITE-ProRule" id="PRU01240"/>
    </source>
</evidence>
<evidence type="ECO:0000313" key="7">
    <source>
        <dbReference type="Proteomes" id="UP000054821"/>
    </source>
</evidence>
<feature type="domain" description="Peptidase S8/S53" evidence="5">
    <location>
        <begin position="3"/>
        <end position="191"/>
    </location>
</feature>
<dbReference type="RefSeq" id="XP_024406310.1">
    <property type="nucleotide sequence ID" value="XM_024548907.1"/>
</dbReference>
<dbReference type="GeneID" id="36347374"/>
<evidence type="ECO:0000256" key="3">
    <source>
        <dbReference type="ARBA" id="ARBA00022825"/>
    </source>
</evidence>
<dbReference type="GO" id="GO:0006508">
    <property type="term" value="P:proteolysis"/>
    <property type="evidence" value="ECO:0007669"/>
    <property type="project" value="UniProtKB-KW"/>
</dbReference>
<dbReference type="SUPFAM" id="SSF52743">
    <property type="entry name" value="Subtilisin-like"/>
    <property type="match status" value="1"/>
</dbReference>
<name>A0A2P4ZXC3_9HYPO</name>
<organism evidence="6 7">
    <name type="scientific">Trichoderma gamsii</name>
    <dbReference type="NCBI Taxonomy" id="398673"/>
    <lineage>
        <taxon>Eukaryota</taxon>
        <taxon>Fungi</taxon>
        <taxon>Dikarya</taxon>
        <taxon>Ascomycota</taxon>
        <taxon>Pezizomycotina</taxon>
        <taxon>Sordariomycetes</taxon>
        <taxon>Hypocreomycetidae</taxon>
        <taxon>Hypocreales</taxon>
        <taxon>Hypocreaceae</taxon>
        <taxon>Trichoderma</taxon>
    </lineage>
</organism>
<sequence length="282" mass="31346">PPEANHHDNDGHGTHVAYLLLRLAKHADLRICKVTNSRCILDVDIQRIAEAIIHSSQKGDPRSEDHVDILTLSFCFPRYDDVLRPIYHAILKAQANGVIIFAASGNECGDAGLSWPVSLYEMGNVIQISSSDGKGPPSGYNLRLDIGRWICTLGQGVPSCQLQLGTEYPIYRSGSSLATPIAAAIAAIILGIVDHAYSVLFPQDMIVLWSQLRTRLGMEKILCETCTEVGHRSSSSPIAPWFFFQHTEVIQMQRIRNILSNIRDQEKAYICQLYIYVLEMVA</sequence>
<dbReference type="Pfam" id="PF00082">
    <property type="entry name" value="Peptidase_S8"/>
    <property type="match status" value="1"/>
</dbReference>
<evidence type="ECO:0000313" key="6">
    <source>
        <dbReference type="EMBL" id="PON28944.1"/>
    </source>
</evidence>
<dbReference type="PROSITE" id="PS51892">
    <property type="entry name" value="SUBTILASE"/>
    <property type="match status" value="1"/>
</dbReference>
<dbReference type="AlphaFoldDB" id="A0A2P4ZXC3"/>
<keyword evidence="7" id="KW-1185">Reference proteome</keyword>